<name>A0A558D5R1_9GAMM</name>
<dbReference type="GO" id="GO:0004519">
    <property type="term" value="F:endonuclease activity"/>
    <property type="evidence" value="ECO:0007669"/>
    <property type="project" value="UniProtKB-KW"/>
</dbReference>
<keyword evidence="8" id="KW-0378">Hydrolase</keyword>
<protein>
    <recommendedName>
        <fullName evidence="3">Nuclease SbcCD subunit C</fullName>
    </recommendedName>
</protein>
<dbReference type="InterPro" id="IPR038729">
    <property type="entry name" value="Rad50/SbcC_AAA"/>
</dbReference>
<dbReference type="EMBL" id="VMRY01000022">
    <property type="protein sequence ID" value="TVT56355.1"/>
    <property type="molecule type" value="Genomic_DNA"/>
</dbReference>
<dbReference type="InterPro" id="IPR027417">
    <property type="entry name" value="P-loop_NTPase"/>
</dbReference>
<dbReference type="PANTHER" id="PTHR32114">
    <property type="entry name" value="ABC TRANSPORTER ABCH.3"/>
    <property type="match status" value="1"/>
</dbReference>
<keyword evidence="12" id="KW-0233">DNA recombination</keyword>
<evidence type="ECO:0000256" key="12">
    <source>
        <dbReference type="ARBA" id="ARBA00023172"/>
    </source>
</evidence>
<dbReference type="PANTHER" id="PTHR32114:SF2">
    <property type="entry name" value="ABC TRANSPORTER ABCH.3"/>
    <property type="match status" value="1"/>
</dbReference>
<dbReference type="Pfam" id="PF13558">
    <property type="entry name" value="SbcC_Walker_B"/>
    <property type="match status" value="1"/>
</dbReference>
<comment type="caution">
    <text evidence="16">The sequence shown here is derived from an EMBL/GenBank/DDBJ whole genome shotgun (WGS) entry which is preliminary data.</text>
</comment>
<evidence type="ECO:0000256" key="3">
    <source>
        <dbReference type="ARBA" id="ARBA00013368"/>
    </source>
</evidence>
<dbReference type="GO" id="GO:0016887">
    <property type="term" value="F:ATP hydrolysis activity"/>
    <property type="evidence" value="ECO:0007669"/>
    <property type="project" value="InterPro"/>
</dbReference>
<dbReference type="AlphaFoldDB" id="A0A558D5R1"/>
<evidence type="ECO:0000256" key="5">
    <source>
        <dbReference type="ARBA" id="ARBA00022722"/>
    </source>
</evidence>
<evidence type="ECO:0000256" key="1">
    <source>
        <dbReference type="ARBA" id="ARBA00006930"/>
    </source>
</evidence>
<feature type="coiled-coil region" evidence="14">
    <location>
        <begin position="533"/>
        <end position="697"/>
    </location>
</feature>
<gene>
    <name evidence="16" type="ORF">FHK82_07290</name>
</gene>
<evidence type="ECO:0000256" key="7">
    <source>
        <dbReference type="ARBA" id="ARBA00022759"/>
    </source>
</evidence>
<comment type="similarity">
    <text evidence="1">Belongs to the SMC family. SbcC subfamily.</text>
</comment>
<evidence type="ECO:0000256" key="6">
    <source>
        <dbReference type="ARBA" id="ARBA00022741"/>
    </source>
</evidence>
<evidence type="ECO:0000256" key="8">
    <source>
        <dbReference type="ARBA" id="ARBA00022801"/>
    </source>
</evidence>
<organism evidence="16 17">
    <name type="scientific">Sedimenticola thiotaurini</name>
    <dbReference type="NCBI Taxonomy" id="1543721"/>
    <lineage>
        <taxon>Bacteria</taxon>
        <taxon>Pseudomonadati</taxon>
        <taxon>Pseudomonadota</taxon>
        <taxon>Gammaproteobacteria</taxon>
        <taxon>Chromatiales</taxon>
        <taxon>Sedimenticolaceae</taxon>
        <taxon>Sedimenticola</taxon>
    </lineage>
</organism>
<accession>A0A558D5R1</accession>
<dbReference type="Gene3D" id="1.10.287.1490">
    <property type="match status" value="1"/>
</dbReference>
<dbReference type="GO" id="GO:0005524">
    <property type="term" value="F:ATP binding"/>
    <property type="evidence" value="ECO:0007669"/>
    <property type="project" value="UniProtKB-KW"/>
</dbReference>
<evidence type="ECO:0000313" key="17">
    <source>
        <dbReference type="Proteomes" id="UP000317355"/>
    </source>
</evidence>
<dbReference type="GO" id="GO:0004527">
    <property type="term" value="F:exonuclease activity"/>
    <property type="evidence" value="ECO:0007669"/>
    <property type="project" value="UniProtKB-KW"/>
</dbReference>
<evidence type="ECO:0000256" key="4">
    <source>
        <dbReference type="ARBA" id="ARBA00022705"/>
    </source>
</evidence>
<dbReference type="GO" id="GO:0006260">
    <property type="term" value="P:DNA replication"/>
    <property type="evidence" value="ECO:0007669"/>
    <property type="project" value="UniProtKB-KW"/>
</dbReference>
<evidence type="ECO:0000313" key="16">
    <source>
        <dbReference type="EMBL" id="TVT56355.1"/>
    </source>
</evidence>
<evidence type="ECO:0000256" key="2">
    <source>
        <dbReference type="ARBA" id="ARBA00011322"/>
    </source>
</evidence>
<comment type="subunit">
    <text evidence="2">Heterodimer of SbcC and SbcD.</text>
</comment>
<comment type="function">
    <text evidence="13">SbcCD cleaves DNA hairpin structures. These structures can inhibit DNA replication and are intermediates in certain DNA recombination reactions. The complex acts as a 3'-&gt;5' double strand exonuclease that can open hairpins. It also has a 5' single-strand endonuclease activity.</text>
</comment>
<evidence type="ECO:0000256" key="9">
    <source>
        <dbReference type="ARBA" id="ARBA00022839"/>
    </source>
</evidence>
<keyword evidence="9" id="KW-0269">Exonuclease</keyword>
<evidence type="ECO:0000256" key="13">
    <source>
        <dbReference type="ARBA" id="ARBA00055999"/>
    </source>
</evidence>
<feature type="coiled-coil region" evidence="14">
    <location>
        <begin position="231"/>
        <end position="302"/>
    </location>
</feature>
<dbReference type="FunFam" id="3.40.50.300:FF:001446">
    <property type="entry name" value="DsDNA exonuclease SbcC"/>
    <property type="match status" value="1"/>
</dbReference>
<evidence type="ECO:0000256" key="11">
    <source>
        <dbReference type="ARBA" id="ARBA00023054"/>
    </source>
</evidence>
<reference evidence="16 17" key="1">
    <citation type="submission" date="2019-07" db="EMBL/GenBank/DDBJ databases">
        <title>The pathways for chlorine oxyanion respiration interact through the shared metabolite chlorate.</title>
        <authorList>
            <person name="Barnum T.P."/>
            <person name="Cheng Y."/>
            <person name="Hill K.A."/>
            <person name="Lucas L.N."/>
            <person name="Carlson H.K."/>
            <person name="Coates J.D."/>
        </authorList>
    </citation>
    <scope>NUCLEOTIDE SEQUENCE [LARGE SCALE GENOMIC DNA]</scope>
    <source>
        <strain evidence="16">BK-3</strain>
    </source>
</reference>
<sequence>MRPCSLTMVAFGPFQGSETINFEQLGENPLFLINGPTGSGKTTLLDAICFALYGRTTGDEREGSQMRCDHAPDDLLTEVEFSFELAACRYRIRRVPEQQRPKARGEGTTTQAAEAQLWRVDSSDSDQLIVAGKVTEATREIEQLTGLSVEQFRQVMVLPQGKFRDLLLAESKAREAIFSQLFQTRIYRQLEEQLKFRSAGIRREVEKSRQIQQGILEGIGLEHKQDLLDGLQQMQPEVEQAKQQKLDAENTHADALHKVQQAQTVSEGFHQLGVLKEQQAALERERADIQLKQRRLQVAEQADQLSPLFEARERNRRDYLLVETKSLQASQLLSDAKKRLDQSLIEVHKAEQLTVSLDVAKQQLSTLKGYQARALILQQAQATLQQALAAEQTLNTTQQNYAVQLQEQLEACEKSQCEQSRLQQSIAHLSDTPLHHQQVANMLKERRLLDEMIMQRGEKRRQLDKAGQEGRQLASEHAALLEQSKKLELTWHRGQAALLASELESDQPCPVCGSTIHPTPAVSAGEIPGEEMLEKARRAVQDAQDNLIKAREAYAHIKSSLESLDVQISKQHVALEDAKEQTAEQLQERHDELQQQVEQLKLNQLAHQELKTAEQPLQQRITELRNNLDQVNKQLTGQHAAVAAARSQLQGAEQELPALYRETGALQSALEQVQATIERLTNEITAARKLYQDANGAWEAAKATAQSADEQKAAGLMTMQSAEAQWLVALEESDFKDEADFHQALIDTPEKRLIKQQVSEFEATVQQVAGALQQQQSLLDGHTPPDLVALQQVLEQYAKLRTDAETAWQSVDKRLGQLQAAADKLQGIEQQCEVLEKDYALIGTLSDVANGQTGEKISLQRFVLSVLLDDVLVEASHRLHQMTKGRYQLLRKEERAKGNRASGLDLQVEDAYSGKSRPVATLSGGESFLAALSLALGLSDVVQAYSGGIRLDTLFIDEGFGSLDQESLDLAIRTLIDLQASGRMIGVISHVTELKEQMPLRLDITSGRGGSHVTLVRP</sequence>
<dbReference type="Pfam" id="PF13476">
    <property type="entry name" value="AAA_23"/>
    <property type="match status" value="1"/>
</dbReference>
<keyword evidence="6" id="KW-0547">Nucleotide-binding</keyword>
<evidence type="ECO:0000256" key="10">
    <source>
        <dbReference type="ARBA" id="ARBA00022840"/>
    </source>
</evidence>
<dbReference type="GO" id="GO:0006310">
    <property type="term" value="P:DNA recombination"/>
    <property type="evidence" value="ECO:0007669"/>
    <property type="project" value="UniProtKB-KW"/>
</dbReference>
<dbReference type="SUPFAM" id="SSF52540">
    <property type="entry name" value="P-loop containing nucleoside triphosphate hydrolases"/>
    <property type="match status" value="1"/>
</dbReference>
<keyword evidence="5" id="KW-0540">Nuclease</keyword>
<keyword evidence="11 14" id="KW-0175">Coiled coil</keyword>
<dbReference type="Gene3D" id="3.40.50.300">
    <property type="entry name" value="P-loop containing nucleotide triphosphate hydrolases"/>
    <property type="match status" value="2"/>
</dbReference>
<keyword evidence="4" id="KW-0235">DNA replication</keyword>
<dbReference type="GO" id="GO:0006302">
    <property type="term" value="P:double-strand break repair"/>
    <property type="evidence" value="ECO:0007669"/>
    <property type="project" value="InterPro"/>
</dbReference>
<keyword evidence="7" id="KW-0255">Endonuclease</keyword>
<evidence type="ECO:0000256" key="14">
    <source>
        <dbReference type="SAM" id="Coils"/>
    </source>
</evidence>
<feature type="domain" description="Rad50/SbcC-type AAA" evidence="15">
    <location>
        <begin position="5"/>
        <end position="243"/>
    </location>
</feature>
<dbReference type="Proteomes" id="UP000317355">
    <property type="component" value="Unassembled WGS sequence"/>
</dbReference>
<proteinExistence type="inferred from homology"/>
<evidence type="ECO:0000259" key="15">
    <source>
        <dbReference type="Pfam" id="PF13476"/>
    </source>
</evidence>
<keyword evidence="10" id="KW-0067">ATP-binding</keyword>